<accession>A0ABW4QXS6</accession>
<dbReference type="EMBL" id="JBHUFD010000006">
    <property type="protein sequence ID" value="MFD1874295.1"/>
    <property type="molecule type" value="Genomic_DNA"/>
</dbReference>
<comment type="caution">
    <text evidence="2">The sequence shown here is derived from an EMBL/GenBank/DDBJ whole genome shotgun (WGS) entry which is preliminary data.</text>
</comment>
<evidence type="ECO:0000256" key="1">
    <source>
        <dbReference type="SAM" id="Phobius"/>
    </source>
</evidence>
<feature type="transmembrane region" description="Helical" evidence="1">
    <location>
        <begin position="6"/>
        <end position="24"/>
    </location>
</feature>
<keyword evidence="1" id="KW-0472">Membrane</keyword>
<keyword evidence="1" id="KW-0812">Transmembrane</keyword>
<evidence type="ECO:0000313" key="2">
    <source>
        <dbReference type="EMBL" id="MFD1874295.1"/>
    </source>
</evidence>
<gene>
    <name evidence="2" type="ORF">ACFSDX_17755</name>
</gene>
<evidence type="ECO:0000313" key="3">
    <source>
        <dbReference type="Proteomes" id="UP001597197"/>
    </source>
</evidence>
<name>A0ABW4QXS6_9BACT</name>
<organism evidence="2 3">
    <name type="scientific">Hymenobacter bucti</name>
    <dbReference type="NCBI Taxonomy" id="1844114"/>
    <lineage>
        <taxon>Bacteria</taxon>
        <taxon>Pseudomonadati</taxon>
        <taxon>Bacteroidota</taxon>
        <taxon>Cytophagia</taxon>
        <taxon>Cytophagales</taxon>
        <taxon>Hymenobacteraceae</taxon>
        <taxon>Hymenobacter</taxon>
    </lineage>
</organism>
<sequence>MNKNFIITTIVTISLAILSYLATYRNDIKIMNRKEKLERINRQLKELYGPLYGITSANTEVWNKFRGGFRPGKPATGPDMSQKEKEIWIAWMKTVFVPMNNKIYDTIINNTDLIIENKFPKPLGEFCAHEESYRLVISKWEKGDYSDLSAIIDYPTSITTYVDSSYNSLKKSQVELLNSY</sequence>
<keyword evidence="1" id="KW-1133">Transmembrane helix</keyword>
<keyword evidence="3" id="KW-1185">Reference proteome</keyword>
<reference evidence="3" key="1">
    <citation type="journal article" date="2019" name="Int. J. Syst. Evol. Microbiol.">
        <title>The Global Catalogue of Microorganisms (GCM) 10K type strain sequencing project: providing services to taxonomists for standard genome sequencing and annotation.</title>
        <authorList>
            <consortium name="The Broad Institute Genomics Platform"/>
            <consortium name="The Broad Institute Genome Sequencing Center for Infectious Disease"/>
            <person name="Wu L."/>
            <person name="Ma J."/>
        </authorList>
    </citation>
    <scope>NUCLEOTIDE SEQUENCE [LARGE SCALE GENOMIC DNA]</scope>
    <source>
        <strain evidence="3">CGMCC 1.15795</strain>
    </source>
</reference>
<protein>
    <submittedName>
        <fullName evidence="2">Uncharacterized protein</fullName>
    </submittedName>
</protein>
<proteinExistence type="predicted"/>
<dbReference type="RefSeq" id="WP_382315964.1">
    <property type="nucleotide sequence ID" value="NZ_JBHUFD010000006.1"/>
</dbReference>
<dbReference type="Proteomes" id="UP001597197">
    <property type="component" value="Unassembled WGS sequence"/>
</dbReference>